<evidence type="ECO:0008006" key="5">
    <source>
        <dbReference type="Google" id="ProtNLM"/>
    </source>
</evidence>
<proteinExistence type="predicted"/>
<feature type="transmembrane region" description="Helical" evidence="2">
    <location>
        <begin position="123"/>
        <end position="141"/>
    </location>
</feature>
<organism evidence="3 4">
    <name type="scientific">Streptomyces gossypii</name>
    <dbReference type="NCBI Taxonomy" id="2883101"/>
    <lineage>
        <taxon>Bacteria</taxon>
        <taxon>Bacillati</taxon>
        <taxon>Actinomycetota</taxon>
        <taxon>Actinomycetes</taxon>
        <taxon>Kitasatosporales</taxon>
        <taxon>Streptomycetaceae</taxon>
        <taxon>Streptomyces</taxon>
    </lineage>
</organism>
<dbReference type="Proteomes" id="UP001156389">
    <property type="component" value="Unassembled WGS sequence"/>
</dbReference>
<keyword evidence="2" id="KW-0472">Membrane</keyword>
<evidence type="ECO:0000256" key="1">
    <source>
        <dbReference type="SAM" id="MobiDB-lite"/>
    </source>
</evidence>
<name>A0ABT2K020_9ACTN</name>
<feature type="region of interest" description="Disordered" evidence="1">
    <location>
        <begin position="1"/>
        <end position="21"/>
    </location>
</feature>
<comment type="caution">
    <text evidence="3">The sequence shown here is derived from an EMBL/GenBank/DDBJ whole genome shotgun (WGS) entry which is preliminary data.</text>
</comment>
<keyword evidence="4" id="KW-1185">Reference proteome</keyword>
<keyword evidence="2" id="KW-0812">Transmembrane</keyword>
<feature type="transmembrane region" description="Helical" evidence="2">
    <location>
        <begin position="32"/>
        <end position="52"/>
    </location>
</feature>
<sequence length="163" mass="17108">MTESPGLSVPDDCASSDGDEESLRPGPLWRHALWVAAVTVLGVGLAWVNASFRLGHDEYGMPLAASGHVRPYLMAWTATGLAAAAALRVVAARAPLYCPEVPVVVLTFMGTRLSLGFRPEPPVLGAMTAAALTAVVIWCALARPRGIRGYRGRRATSGERGAG</sequence>
<gene>
    <name evidence="3" type="ORF">LHJ74_27055</name>
</gene>
<evidence type="ECO:0000313" key="3">
    <source>
        <dbReference type="EMBL" id="MCT2593518.1"/>
    </source>
</evidence>
<accession>A0ABT2K020</accession>
<dbReference type="EMBL" id="JAJAGO010000014">
    <property type="protein sequence ID" value="MCT2593518.1"/>
    <property type="molecule type" value="Genomic_DNA"/>
</dbReference>
<protein>
    <recommendedName>
        <fullName evidence="5">Integral membrane protein</fullName>
    </recommendedName>
</protein>
<feature type="transmembrane region" description="Helical" evidence="2">
    <location>
        <begin position="72"/>
        <end position="90"/>
    </location>
</feature>
<evidence type="ECO:0000313" key="4">
    <source>
        <dbReference type="Proteomes" id="UP001156389"/>
    </source>
</evidence>
<reference evidence="3 4" key="1">
    <citation type="submission" date="2021-10" db="EMBL/GenBank/DDBJ databases">
        <title>Streptomyces gossypii sp. nov., isolated from soil collected from cotton field.</title>
        <authorList>
            <person name="Ge X."/>
            <person name="Chen X."/>
            <person name="Liu W."/>
        </authorList>
    </citation>
    <scope>NUCLEOTIDE SEQUENCE [LARGE SCALE GENOMIC DNA]</scope>
    <source>
        <strain evidence="3 4">N2-109</strain>
    </source>
</reference>
<keyword evidence="2" id="KW-1133">Transmembrane helix</keyword>
<evidence type="ECO:0000256" key="2">
    <source>
        <dbReference type="SAM" id="Phobius"/>
    </source>
</evidence>
<dbReference type="RefSeq" id="WP_260220893.1">
    <property type="nucleotide sequence ID" value="NZ_JAJAGO010000014.1"/>
</dbReference>